<feature type="coiled-coil region" evidence="1">
    <location>
        <begin position="156"/>
        <end position="348"/>
    </location>
</feature>
<proteinExistence type="predicted"/>
<keyword evidence="1" id="KW-0175">Coiled coil</keyword>
<dbReference type="InterPro" id="IPR027417">
    <property type="entry name" value="P-loop_NTPase"/>
</dbReference>
<protein>
    <recommendedName>
        <fullName evidence="2">Rad50/SbcC-type AAA domain-containing protein</fullName>
    </recommendedName>
</protein>
<evidence type="ECO:0000256" key="1">
    <source>
        <dbReference type="SAM" id="Coils"/>
    </source>
</evidence>
<feature type="coiled-coil region" evidence="1">
    <location>
        <begin position="611"/>
        <end position="638"/>
    </location>
</feature>
<accession>A0A832EC25</accession>
<dbReference type="GO" id="GO:0016887">
    <property type="term" value="F:ATP hydrolysis activity"/>
    <property type="evidence" value="ECO:0007669"/>
    <property type="project" value="InterPro"/>
</dbReference>
<sequence>MKILGLRFKNVTSLRGEWHIRFDAPPLSDTGLFAITGPNGSGKSSILDAVTLGLYGETVRLRNPEKDITTWLEDESYAEVTFRVGDTIYRSRWWARKGPEGLTGPEMSLSVINGTENILEDRIIRVRTRLSEITGLDFKRFCRSVLLAQGQFAAFLNALENERADILEKIIGAEVTQELGEDFKKRSAAAQERLLQLKEQAAALPAVDRERVRELERDRDEVRAEWDETLRQIAELEEEKERLLALEQRRDELHAAQEACAEAEAREASARREVERLEKILAVRPLADELRDLRRADENRNGLRERLDALRRQAAEERERLQSAREELALTRQSLETARQRLLEKEEAFHDAFHRDEAIEEGSQRLQDALSRSMERDRLHDEALNRLEQLKGRLLQTTSQLEALQDRLSRTSADAGLEKDLVGLEDRIRRLVEARSRREVLEAQVPEAQALLDKAAAALNRALSHEQHTQAKAGQAVLKKEALEQQLKARLGDETRESLKERLKERKRALSGYKKLLPIARRFYADGLAFDIQGEREQLSARRTTLQASLEEALAEIKNFENDLAWRDSFQRVSPERERLREGFPCPLCGSTTHPFLTQGLPDLAERFKPIDALQNRIGSLKAELADLDRKAAVLDAQADAAARLLRAWDDVCRRAGLNVPMMDPRAIVDAVRSEKAAIREAKSVLRSARFLQWRLAWSNRVLHRTLGKFSKKEQERHLLQEQHDARKKAVLDLQDNLRRLRDEAEAATAELHTLLAPYGEEVPGQGAERRLLDRLRMRWNAYRRSMSEEKTLRETIRSLEAEIQSLTPELERLRKEAEAAAAEADAVQAEVASLRAERDSLYPGPDPVAERRALEESIQSLTRREEDLVREMEALTRSFTARESEIFEVEKSWEAAEAAWEATRADLEVRVRALGLDSLETAFQVFQAMEEEPVVRHQAAQAAKAADEARSRLKAAEHALDEAAKRVSSGISLEGVSRRLAERHERRESLRQSLEELERHLVETRRWAQEHRELLRAVEEQERLCAQLISEEKAFWEEQSAEVREKFRRHLLERLVAQANTHLELLSGRYRLRASADDGFGLEVEDLMQHRNRRPLRTLSGGETFVVSLSMALGLSDLAAQHRKIESLFLDEGFGVLDDEMLYRVMTALRRLQANGKTVGIISHVKRLAEEIQTQIRVEREPGGMSRITVVP</sequence>
<feature type="coiled-coil region" evidence="1">
    <location>
        <begin position="783"/>
        <end position="879"/>
    </location>
</feature>
<dbReference type="GO" id="GO:0006302">
    <property type="term" value="P:double-strand break repair"/>
    <property type="evidence" value="ECO:0007669"/>
    <property type="project" value="InterPro"/>
</dbReference>
<dbReference type="Pfam" id="PF13558">
    <property type="entry name" value="SbcC_Walker_B"/>
    <property type="match status" value="1"/>
</dbReference>
<dbReference type="Gene3D" id="3.40.50.300">
    <property type="entry name" value="P-loop containing nucleotide triphosphate hydrolases"/>
    <property type="match status" value="2"/>
</dbReference>
<gene>
    <name evidence="3" type="ORF">ENS06_00245</name>
</gene>
<dbReference type="PANTHER" id="PTHR32114">
    <property type="entry name" value="ABC TRANSPORTER ABCH.3"/>
    <property type="match status" value="1"/>
</dbReference>
<reference evidence="3" key="1">
    <citation type="journal article" date="2020" name="mSystems">
        <title>Genome- and Community-Level Interaction Insights into Carbon Utilization and Element Cycling Functions of Hydrothermarchaeota in Hydrothermal Sediment.</title>
        <authorList>
            <person name="Zhou Z."/>
            <person name="Liu Y."/>
            <person name="Xu W."/>
            <person name="Pan J."/>
            <person name="Luo Z.H."/>
            <person name="Li M."/>
        </authorList>
    </citation>
    <scope>NUCLEOTIDE SEQUENCE [LARGE SCALE GENOMIC DNA]</scope>
    <source>
        <strain evidence="3">SpSt-456</strain>
    </source>
</reference>
<organism evidence="3">
    <name type="scientific">Desulfacinum infernum</name>
    <dbReference type="NCBI Taxonomy" id="35837"/>
    <lineage>
        <taxon>Bacteria</taxon>
        <taxon>Pseudomonadati</taxon>
        <taxon>Thermodesulfobacteriota</taxon>
        <taxon>Syntrophobacteria</taxon>
        <taxon>Syntrophobacterales</taxon>
        <taxon>Syntrophobacteraceae</taxon>
        <taxon>Desulfacinum</taxon>
    </lineage>
</organism>
<dbReference type="AlphaFoldDB" id="A0A832EC25"/>
<comment type="caution">
    <text evidence="3">The sequence shown here is derived from an EMBL/GenBank/DDBJ whole genome shotgun (WGS) entry which is preliminary data.</text>
</comment>
<feature type="coiled-coil region" evidence="1">
    <location>
        <begin position="496"/>
        <end position="563"/>
    </location>
</feature>
<dbReference type="Pfam" id="PF13476">
    <property type="entry name" value="AAA_23"/>
    <property type="match status" value="1"/>
</dbReference>
<feature type="coiled-coil region" evidence="1">
    <location>
        <begin position="724"/>
        <end position="751"/>
    </location>
</feature>
<evidence type="ECO:0000259" key="2">
    <source>
        <dbReference type="Pfam" id="PF13476"/>
    </source>
</evidence>
<dbReference type="InterPro" id="IPR038729">
    <property type="entry name" value="Rad50/SbcC_AAA"/>
</dbReference>
<name>A0A832EC25_9BACT</name>
<dbReference type="PANTHER" id="PTHR32114:SF2">
    <property type="entry name" value="ABC TRANSPORTER ABCH.3"/>
    <property type="match status" value="1"/>
</dbReference>
<dbReference type="SUPFAM" id="SSF52540">
    <property type="entry name" value="P-loop containing nucleoside triphosphate hydrolases"/>
    <property type="match status" value="2"/>
</dbReference>
<evidence type="ECO:0000313" key="3">
    <source>
        <dbReference type="EMBL" id="HFK95736.1"/>
    </source>
</evidence>
<feature type="coiled-coil region" evidence="1">
    <location>
        <begin position="940"/>
        <end position="1032"/>
    </location>
</feature>
<feature type="coiled-coil region" evidence="1">
    <location>
        <begin position="380"/>
        <end position="451"/>
    </location>
</feature>
<feature type="domain" description="Rad50/SbcC-type AAA" evidence="2">
    <location>
        <begin position="6"/>
        <end position="239"/>
    </location>
</feature>
<dbReference type="EMBL" id="DSTK01000004">
    <property type="protein sequence ID" value="HFK95736.1"/>
    <property type="molecule type" value="Genomic_DNA"/>
</dbReference>